<dbReference type="PANTHER" id="PTHR43046:SF16">
    <property type="entry name" value="ADP-RIBOSE PYROPHOSPHATASE YJHB-RELATED"/>
    <property type="match status" value="1"/>
</dbReference>
<dbReference type="Proteomes" id="UP000055060">
    <property type="component" value="Unassembled WGS sequence"/>
</dbReference>
<keyword evidence="6" id="KW-1185">Reference proteome</keyword>
<organism evidence="5">
    <name type="scientific">Longilinea arvoryzae</name>
    <dbReference type="NCBI Taxonomy" id="360412"/>
    <lineage>
        <taxon>Bacteria</taxon>
        <taxon>Bacillati</taxon>
        <taxon>Chloroflexota</taxon>
        <taxon>Anaerolineae</taxon>
        <taxon>Anaerolineales</taxon>
        <taxon>Anaerolineaceae</taxon>
        <taxon>Longilinea</taxon>
    </lineage>
</organism>
<dbReference type="Gene3D" id="3.90.79.10">
    <property type="entry name" value="Nucleoside Triphosphate Pyrophosphohydrolase"/>
    <property type="match status" value="1"/>
</dbReference>
<evidence type="ECO:0000256" key="3">
    <source>
        <dbReference type="RuleBase" id="RU003476"/>
    </source>
</evidence>
<evidence type="ECO:0000256" key="2">
    <source>
        <dbReference type="ARBA" id="ARBA00022801"/>
    </source>
</evidence>
<evidence type="ECO:0000259" key="4">
    <source>
        <dbReference type="PROSITE" id="PS51462"/>
    </source>
</evidence>
<dbReference type="PANTHER" id="PTHR43046">
    <property type="entry name" value="GDP-MANNOSE MANNOSYL HYDROLASE"/>
    <property type="match status" value="1"/>
</dbReference>
<gene>
    <name evidence="5" type="ORF">LARV_01013</name>
</gene>
<dbReference type="AlphaFoldDB" id="A0A0S7B7B7"/>
<evidence type="ECO:0000256" key="1">
    <source>
        <dbReference type="ARBA" id="ARBA00001946"/>
    </source>
</evidence>
<comment type="cofactor">
    <cofactor evidence="1">
        <name>Mg(2+)</name>
        <dbReference type="ChEBI" id="CHEBI:18420"/>
    </cofactor>
</comment>
<dbReference type="GO" id="GO:0016787">
    <property type="term" value="F:hydrolase activity"/>
    <property type="evidence" value="ECO:0007669"/>
    <property type="project" value="UniProtKB-KW"/>
</dbReference>
<dbReference type="PROSITE" id="PS51462">
    <property type="entry name" value="NUDIX"/>
    <property type="match status" value="1"/>
</dbReference>
<keyword evidence="2 3" id="KW-0378">Hydrolase</keyword>
<dbReference type="InterPro" id="IPR020084">
    <property type="entry name" value="NUDIX_hydrolase_CS"/>
</dbReference>
<dbReference type="PRINTS" id="PR00502">
    <property type="entry name" value="NUDIXFAMILY"/>
</dbReference>
<evidence type="ECO:0000313" key="5">
    <source>
        <dbReference type="EMBL" id="GAP13260.1"/>
    </source>
</evidence>
<dbReference type="PROSITE" id="PS00893">
    <property type="entry name" value="NUDIX_BOX"/>
    <property type="match status" value="1"/>
</dbReference>
<reference evidence="5" key="1">
    <citation type="submission" date="2015-07" db="EMBL/GenBank/DDBJ databases">
        <title>Draft Genome Sequences of Anaerolinea thermolimosa IMO-1, Bellilinea caldifistulae GOMI-1, Leptolinea tardivitalis YMTK-2, Levilinea saccharolytica KIBI-1,Longilinea arvoryzae KOME-1, Previously Described as Members of the Anaerolineaceae (Chloroflexi).</title>
        <authorList>
            <person name="Sekiguchi Y."/>
            <person name="Ohashi A."/>
            <person name="Matsuura N."/>
            <person name="Tourlousse M.D."/>
        </authorList>
    </citation>
    <scope>NUCLEOTIDE SEQUENCE [LARGE SCALE GENOMIC DNA]</scope>
    <source>
        <strain evidence="5">KOME-1</strain>
    </source>
</reference>
<dbReference type="STRING" id="360412.LARV_01013"/>
<feature type="domain" description="Nudix hydrolase" evidence="4">
    <location>
        <begin position="1"/>
        <end position="121"/>
    </location>
</feature>
<dbReference type="Pfam" id="PF00293">
    <property type="entry name" value="NUDIX"/>
    <property type="match status" value="1"/>
</dbReference>
<accession>A0A0S7B7B7</accession>
<name>A0A0S7B7B7_9CHLR</name>
<comment type="similarity">
    <text evidence="3">Belongs to the Nudix hydrolase family.</text>
</comment>
<dbReference type="InterPro" id="IPR020476">
    <property type="entry name" value="Nudix_hydrolase"/>
</dbReference>
<protein>
    <submittedName>
        <fullName evidence="5">ADP-ribose pyrophosphatase</fullName>
    </submittedName>
</protein>
<dbReference type="SUPFAM" id="SSF55811">
    <property type="entry name" value="Nudix"/>
    <property type="match status" value="1"/>
</dbReference>
<proteinExistence type="inferred from homology"/>
<dbReference type="InterPro" id="IPR000086">
    <property type="entry name" value="NUDIX_hydrolase_dom"/>
</dbReference>
<dbReference type="EMBL" id="DF967972">
    <property type="protein sequence ID" value="GAP13260.1"/>
    <property type="molecule type" value="Genomic_DNA"/>
</dbReference>
<sequence length="159" mass="17518">MVTLGAFAIIFTGQGEVLLSHRVDMDAWNLPGGGVEKGELPNAAVVREVKEETDLDVAVERLVGVYTHTNKDELIFTFLCRIVDGRLQLSNEADRHAYFAPEQIPVNTIPTQVEQVRDALLPGVQPIFRRITAPSIREILGVEKGRGVGTRNSAEKEGR</sequence>
<dbReference type="InterPro" id="IPR015797">
    <property type="entry name" value="NUDIX_hydrolase-like_dom_sf"/>
</dbReference>
<evidence type="ECO:0000313" key="6">
    <source>
        <dbReference type="Proteomes" id="UP000055060"/>
    </source>
</evidence>
<dbReference type="RefSeq" id="WP_075072609.1">
    <property type="nucleotide sequence ID" value="NZ_DF967972.1"/>
</dbReference>